<dbReference type="InterPro" id="IPR011990">
    <property type="entry name" value="TPR-like_helical_dom_sf"/>
</dbReference>
<dbReference type="EMBL" id="VOIH02000005">
    <property type="protein sequence ID" value="KAF3445993.1"/>
    <property type="molecule type" value="Genomic_DNA"/>
</dbReference>
<dbReference type="PANTHER" id="PTHR15574:SF40">
    <property type="entry name" value="WD AND TETRATRICOPEPTIDE REPEATS PROTEIN 1"/>
    <property type="match status" value="1"/>
</dbReference>
<dbReference type="FunFam" id="2.130.10.10:FF:002473">
    <property type="entry name" value="Transducin family protein / WD-40 repeat family protein"/>
    <property type="match status" value="1"/>
</dbReference>
<evidence type="ECO:0000256" key="3">
    <source>
        <dbReference type="PROSITE-ProRule" id="PRU00221"/>
    </source>
</evidence>
<dbReference type="InterPro" id="IPR036322">
    <property type="entry name" value="WD40_repeat_dom_sf"/>
</dbReference>
<dbReference type="Proteomes" id="UP000796880">
    <property type="component" value="Unassembled WGS sequence"/>
</dbReference>
<evidence type="ECO:0008006" key="7">
    <source>
        <dbReference type="Google" id="ProtNLM"/>
    </source>
</evidence>
<name>A0A8K0H5U7_9ROSA</name>
<evidence type="ECO:0000256" key="2">
    <source>
        <dbReference type="ARBA" id="ARBA00022737"/>
    </source>
</evidence>
<evidence type="ECO:0000256" key="4">
    <source>
        <dbReference type="SAM" id="MobiDB-lite"/>
    </source>
</evidence>
<comment type="caution">
    <text evidence="5">The sequence shown here is derived from an EMBL/GenBank/DDBJ whole genome shotgun (WGS) entry which is preliminary data.</text>
</comment>
<dbReference type="InterPro" id="IPR001680">
    <property type="entry name" value="WD40_rpt"/>
</dbReference>
<dbReference type="Gene3D" id="1.25.40.10">
    <property type="entry name" value="Tetratricopeptide repeat domain"/>
    <property type="match status" value="1"/>
</dbReference>
<feature type="region of interest" description="Disordered" evidence="4">
    <location>
        <begin position="575"/>
        <end position="602"/>
    </location>
</feature>
<dbReference type="PROSITE" id="PS50082">
    <property type="entry name" value="WD_REPEATS_2"/>
    <property type="match status" value="2"/>
</dbReference>
<protein>
    <recommendedName>
        <fullName evidence="7">WD and tetratricopeptide repeats protein 1</fullName>
    </recommendedName>
</protein>
<feature type="region of interest" description="Disordered" evidence="4">
    <location>
        <begin position="487"/>
        <end position="508"/>
    </location>
</feature>
<sequence>MESMAFHDGNIYDLLQNRYIDVRPDVNCSLQMHSSLIRRLSQEKELEGHQGCVNAIAWNSTGTLMISGSDDTRINIWSYSSSSLLHSVETGHCANIFCTKFVPETSDELVVSGAGDAEVRLFNLSRLSGRGEEDNTIAPSALYQCHTRRVKKLAVEVGNPNMVWSASEDGTLRQHDFREATTCPPAGSSHQECRNVLLDLRCGSKRSLADPPRQTLLLKSCDISTTRPHLLVVGGSDSFARLYDRRMLPPLSSSQKRMSPPPCVNYFCPMHLSDRGRVHLTHVTFSPDGEEVLLSYSGEHVYLMNVNHAGGSSMQYTSGDAAQLMSFTPILNGVELQQPPSDVFPNYLSKKRNPARLDKCRKLVQRAQRSLEEGTNCYYGIELCNEVLDGYGHDIGLTLKHECLCTRAGLLLKRKWKNDAHMAVRDCYHARRIDSSSFRAHYYMSEALSQLGKHKEALDFAYAAQCLAPSSSGIAERVESIKKDLAAAESERNNKPNDGAQRSEPRGGRVLSLSDILYRAEGNSDASQDGPRSEREDSDYDEELELDFETSISGDEEHDVEPNILHGSLNLRFHRKSDSGRESGGANGSCGSPSSSSHNGRHKPEAVIDMKQRYIGHCNVGTDIKQASFLGQRGEYVASGSDDGRWFIWEKRTGRLIKMLHGDEAVVNCVQCHPSDCVVATSGIDNTIKIWTPSASVPSVVAGGAAGPETSDFLAAMEGNQRRLCRNREAILPFEILERFRMHEFTEGSLHPFECAQS</sequence>
<feature type="repeat" description="WD" evidence="3">
    <location>
        <begin position="660"/>
        <end position="691"/>
    </location>
</feature>
<feature type="compositionally biased region" description="Basic and acidic residues" evidence="4">
    <location>
        <begin position="487"/>
        <end position="507"/>
    </location>
</feature>
<feature type="region of interest" description="Disordered" evidence="4">
    <location>
        <begin position="520"/>
        <end position="542"/>
    </location>
</feature>
<evidence type="ECO:0000313" key="5">
    <source>
        <dbReference type="EMBL" id="KAF3445993.1"/>
    </source>
</evidence>
<dbReference type="GO" id="GO:0080008">
    <property type="term" value="C:Cul4-RING E3 ubiquitin ligase complex"/>
    <property type="evidence" value="ECO:0007669"/>
    <property type="project" value="TreeGrafter"/>
</dbReference>
<dbReference type="InterPro" id="IPR015943">
    <property type="entry name" value="WD40/YVTN_repeat-like_dom_sf"/>
</dbReference>
<dbReference type="Pfam" id="PF00400">
    <property type="entry name" value="WD40"/>
    <property type="match status" value="2"/>
</dbReference>
<dbReference type="InterPro" id="IPR045151">
    <property type="entry name" value="DCAF8"/>
</dbReference>
<proteinExistence type="predicted"/>
<keyword evidence="1 3" id="KW-0853">WD repeat</keyword>
<organism evidence="5 6">
    <name type="scientific">Rhamnella rubrinervis</name>
    <dbReference type="NCBI Taxonomy" id="2594499"/>
    <lineage>
        <taxon>Eukaryota</taxon>
        <taxon>Viridiplantae</taxon>
        <taxon>Streptophyta</taxon>
        <taxon>Embryophyta</taxon>
        <taxon>Tracheophyta</taxon>
        <taxon>Spermatophyta</taxon>
        <taxon>Magnoliopsida</taxon>
        <taxon>eudicotyledons</taxon>
        <taxon>Gunneridae</taxon>
        <taxon>Pentapetalae</taxon>
        <taxon>rosids</taxon>
        <taxon>fabids</taxon>
        <taxon>Rosales</taxon>
        <taxon>Rhamnaceae</taxon>
        <taxon>rhamnoid group</taxon>
        <taxon>Rhamneae</taxon>
        <taxon>Rhamnella</taxon>
    </lineage>
</organism>
<dbReference type="SUPFAM" id="SSF50978">
    <property type="entry name" value="WD40 repeat-like"/>
    <property type="match status" value="1"/>
</dbReference>
<accession>A0A8K0H5U7</accession>
<feature type="repeat" description="WD" evidence="3">
    <location>
        <begin position="46"/>
        <end position="87"/>
    </location>
</feature>
<dbReference type="PANTHER" id="PTHR15574">
    <property type="entry name" value="WD REPEAT DOMAIN-CONTAINING FAMILY"/>
    <property type="match status" value="1"/>
</dbReference>
<keyword evidence="6" id="KW-1185">Reference proteome</keyword>
<dbReference type="OrthoDB" id="4869960at2759"/>
<dbReference type="Gene3D" id="2.130.10.10">
    <property type="entry name" value="YVTN repeat-like/Quinoprotein amine dehydrogenase"/>
    <property type="match status" value="2"/>
</dbReference>
<evidence type="ECO:0000313" key="6">
    <source>
        <dbReference type="Proteomes" id="UP000796880"/>
    </source>
</evidence>
<dbReference type="SMART" id="SM00320">
    <property type="entry name" value="WD40"/>
    <property type="match status" value="6"/>
</dbReference>
<dbReference type="GO" id="GO:0005737">
    <property type="term" value="C:cytoplasm"/>
    <property type="evidence" value="ECO:0007669"/>
    <property type="project" value="TreeGrafter"/>
</dbReference>
<keyword evidence="2" id="KW-0677">Repeat</keyword>
<dbReference type="AlphaFoldDB" id="A0A8K0H5U7"/>
<evidence type="ECO:0000256" key="1">
    <source>
        <dbReference type="ARBA" id="ARBA00022574"/>
    </source>
</evidence>
<gene>
    <name evidence="5" type="ORF">FNV43_RR11171</name>
</gene>
<dbReference type="SUPFAM" id="SSF48452">
    <property type="entry name" value="TPR-like"/>
    <property type="match status" value="1"/>
</dbReference>
<dbReference type="GO" id="GO:0045717">
    <property type="term" value="P:negative regulation of fatty acid biosynthetic process"/>
    <property type="evidence" value="ECO:0007669"/>
    <property type="project" value="TreeGrafter"/>
</dbReference>
<reference evidence="5" key="1">
    <citation type="submission" date="2020-03" db="EMBL/GenBank/DDBJ databases">
        <title>A high-quality chromosome-level genome assembly of a woody plant with both climbing and erect habits, Rhamnella rubrinervis.</title>
        <authorList>
            <person name="Lu Z."/>
            <person name="Yang Y."/>
            <person name="Zhu X."/>
            <person name="Sun Y."/>
        </authorList>
    </citation>
    <scope>NUCLEOTIDE SEQUENCE</scope>
    <source>
        <strain evidence="5">BYM</strain>
        <tissue evidence="5">Leaf</tissue>
    </source>
</reference>
<feature type="compositionally biased region" description="Low complexity" evidence="4">
    <location>
        <begin position="589"/>
        <end position="598"/>
    </location>
</feature>
<dbReference type="PROSITE" id="PS50294">
    <property type="entry name" value="WD_REPEATS_REGION"/>
    <property type="match status" value="2"/>
</dbReference>